<keyword evidence="3" id="KW-1185">Reference proteome</keyword>
<sequence length="164" mass="18856">MTREIHKKKRSWKFGCLLTSLFFLYFIISVLNYGEYTLKPGESVKLKVNPRTDQLEYYSILIFKNPSGGKLELSGEDIWAEHLGDVFYKIKEQRITELKEKGDKYEEVGLTEAPVNGIYLSKNGIIVESKKKHIFDVTTATNKTITIKNLSNKTISFSAEVENH</sequence>
<evidence type="ECO:0000313" key="2">
    <source>
        <dbReference type="EMBL" id="MBP2623692.1"/>
    </source>
</evidence>
<keyword evidence="1" id="KW-0472">Membrane</keyword>
<reference evidence="2 3" key="1">
    <citation type="submission" date="2018-02" db="EMBL/GenBank/DDBJ databases">
        <title>Draft genome sequence of Streptococcus oricebi CCUG 70868T type strain.</title>
        <authorList>
            <person name="Mendez V."/>
            <person name="Salva-Serra F."/>
            <person name="Jaen-Luchoro D."/>
            <person name="Gonzales-Siles L."/>
            <person name="Karlsson R."/>
            <person name="Engstrom-Jakobsson H."/>
            <person name="Busquets A."/>
            <person name="Gomila M."/>
            <person name="Pineiro-Iglesias B."/>
            <person name="Bennasar-Figueras A."/>
            <person name="Seeger M."/>
            <person name="Moore E."/>
        </authorList>
    </citation>
    <scope>NUCLEOTIDE SEQUENCE [LARGE SCALE GENOMIC DNA]</scope>
    <source>
        <strain evidence="2 3">CCUG 70868</strain>
    </source>
</reference>
<dbReference type="EMBL" id="PRDG01000004">
    <property type="protein sequence ID" value="MBP2623692.1"/>
    <property type="molecule type" value="Genomic_DNA"/>
</dbReference>
<keyword evidence="1" id="KW-1133">Transmembrane helix</keyword>
<organism evidence="2 3">
    <name type="scientific">Streptococcus oricebi</name>
    <dbReference type="NCBI Taxonomy" id="1547447"/>
    <lineage>
        <taxon>Bacteria</taxon>
        <taxon>Bacillati</taxon>
        <taxon>Bacillota</taxon>
        <taxon>Bacilli</taxon>
        <taxon>Lactobacillales</taxon>
        <taxon>Streptococcaceae</taxon>
        <taxon>Streptococcus</taxon>
    </lineage>
</organism>
<comment type="caution">
    <text evidence="2">The sequence shown here is derived from an EMBL/GenBank/DDBJ whole genome shotgun (WGS) entry which is preliminary data.</text>
</comment>
<keyword evidence="1" id="KW-0812">Transmembrane</keyword>
<evidence type="ECO:0000256" key="1">
    <source>
        <dbReference type="SAM" id="Phobius"/>
    </source>
</evidence>
<evidence type="ECO:0000313" key="3">
    <source>
        <dbReference type="Proteomes" id="UP001519296"/>
    </source>
</evidence>
<dbReference type="RefSeq" id="WP_209628197.1">
    <property type="nucleotide sequence ID" value="NZ_PRDG01000004.1"/>
</dbReference>
<name>A0ABS5B4D0_9STRE</name>
<protein>
    <recommendedName>
        <fullName evidence="4">DUF1850 domain-containing protein</fullName>
    </recommendedName>
</protein>
<gene>
    <name evidence="2" type="ORF">C4K46_07025</name>
</gene>
<evidence type="ECO:0008006" key="4">
    <source>
        <dbReference type="Google" id="ProtNLM"/>
    </source>
</evidence>
<feature type="transmembrane region" description="Helical" evidence="1">
    <location>
        <begin position="12"/>
        <end position="33"/>
    </location>
</feature>
<proteinExistence type="predicted"/>
<accession>A0ABS5B4D0</accession>
<dbReference type="Proteomes" id="UP001519296">
    <property type="component" value="Unassembled WGS sequence"/>
</dbReference>